<dbReference type="PANTHER" id="PTHR31901">
    <property type="entry name" value="GH3 DOMAIN-CONTAINING PROTEIN"/>
    <property type="match status" value="1"/>
</dbReference>
<reference evidence="5" key="1">
    <citation type="journal article" date="2022" name="bioRxiv">
        <title>Genomics of Preaxostyla Flagellates Illuminates Evolutionary Transitions and the Path Towards Mitochondrial Loss.</title>
        <authorList>
            <person name="Novak L.V.F."/>
            <person name="Treitli S.C."/>
            <person name="Pyrih J."/>
            <person name="Halakuc P."/>
            <person name="Pipaliya S.V."/>
            <person name="Vacek V."/>
            <person name="Brzon O."/>
            <person name="Soukal P."/>
            <person name="Eme L."/>
            <person name="Dacks J.B."/>
            <person name="Karnkowska A."/>
            <person name="Elias M."/>
            <person name="Hampl V."/>
        </authorList>
    </citation>
    <scope>NUCLEOTIDE SEQUENCE</scope>
    <source>
        <strain evidence="5">RCP-MX</strain>
    </source>
</reference>
<dbReference type="PANTHER" id="PTHR31901:SF9">
    <property type="entry name" value="GH3 DOMAIN-CONTAINING PROTEIN"/>
    <property type="match status" value="1"/>
</dbReference>
<comment type="caution">
    <text evidence="5">The sequence shown here is derived from an EMBL/GenBank/DDBJ whole genome shotgun (WGS) entry which is preliminary data.</text>
</comment>
<feature type="domain" description="GH3 middle" evidence="3">
    <location>
        <begin position="827"/>
        <end position="899"/>
    </location>
</feature>
<feature type="transmembrane region" description="Helical" evidence="2">
    <location>
        <begin position="693"/>
        <end position="711"/>
    </location>
</feature>
<dbReference type="InterPro" id="IPR004993">
    <property type="entry name" value="GH3"/>
</dbReference>
<gene>
    <name evidence="5" type="ORF">PAPYR_4907</name>
</gene>
<keyword evidence="6" id="KW-1185">Reference proteome</keyword>
<evidence type="ECO:0000313" key="5">
    <source>
        <dbReference type="EMBL" id="KAJ4459111.1"/>
    </source>
</evidence>
<evidence type="ECO:0000259" key="4">
    <source>
        <dbReference type="Pfam" id="PF23572"/>
    </source>
</evidence>
<evidence type="ECO:0000259" key="3">
    <source>
        <dbReference type="Pfam" id="PF23571"/>
    </source>
</evidence>
<keyword evidence="2" id="KW-0812">Transmembrane</keyword>
<sequence length="1085" mass="120745">MASLVTALLASSPLFPQLPAFLEVFSKAREDKEHFLTNTQLWDALFAAYQQCMTAAIPVADCINTFNAIRNVSRLSPSGRDFFCEKINFHDAHTILSQHQFPLDLSISFLLLCTLPLTKGVDEAAFRALQALAPRHATNRDFAFRFVQALERLLSDDTARMLACLPELLLFCIERLMIPHIEEPKVLACGLGIFQSLFVDHRTALSTPAPSTATATAAPAPERLLSCLQQLVQLCALPALGMIRDGLQRYAESHELVAVRCVTLAMALYYHYHADFERLGLSALVQKAAEFWPANPDLELPADSLKFLQRAAPEHLHRLGDIYLSTDPIPVMAEKLLVLRKDAPDLAPLIDLYMGGTAAQEFLDDPMAVLGLHENLPAVPDGGKVEIPPEVLQALMRQLNLAQVPAPSESTPQEIHVSLWIVLLHPSPSILLAHFICCHSFKKIVHLTLPGVHSTEKFRMTLAGSLQRAPLIVLFTILKAPFIGPVISYLLFGFLSWIVILKIRLEIRWADSIQRNFLMSYIRENQNTAFGRDLGFARIKNVSDFRAKIPLTTYDSICSYIERSANGEKGVLTAKEPLRFCMSSGTSGKAKLIPVVRKQTAILKFHLILIYCRLLQDWRLAARFNKGTFILNTTEEGMTAGGTMIQCITAFGLISIKDLAPALTTTSWPAYAIHHDLLRHYVHAVSALANRHLAYLWCTFAYIMLDFYLNIHRHKKCLLADLRAGKLVACPYMDELDDHDRAIVKQIAFRPDPKRAAELEAIFAAHPTKWGRFVWPHCYGMCVIAGGPMADAYRAIQEFHEVRCIHGMYMASEGLLGVPEEFDSADYLVAPSAAFWEFIPEENMAEAQPKTVLLHELEVGKKYELVLTTASGLCRYRMSDVLEVSKKRGRSATVRFAYRNNMLLFIGKTTEAQAAEAIHSALERFPAEAALPGKTVPPLALTNFSIDEVVDQSGTRYHVFVEAQPDLSGVDPARAAVLLDQAFGRVNPEYEDDRKRKEVQQAQCFLLRPDTFKDVRAAVIAHGASSSQAKIPRVVKKDWIRSLLHQRSLAGSDPTALAQWALETPACAPTPSPSPSVAPAVVQKM</sequence>
<dbReference type="InterPro" id="IPR055378">
    <property type="entry name" value="GH3_C"/>
</dbReference>
<feature type="transmembrane region" description="Helical" evidence="2">
    <location>
        <begin position="486"/>
        <end position="505"/>
    </location>
</feature>
<dbReference type="Pfam" id="PF23572">
    <property type="entry name" value="GH3_C"/>
    <property type="match status" value="1"/>
</dbReference>
<dbReference type="Proteomes" id="UP001141327">
    <property type="component" value="Unassembled WGS sequence"/>
</dbReference>
<feature type="domain" description="GH3 C-terminal" evidence="4">
    <location>
        <begin position="939"/>
        <end position="1037"/>
    </location>
</feature>
<keyword evidence="2" id="KW-0472">Membrane</keyword>
<dbReference type="EMBL" id="JAPMOS010000022">
    <property type="protein sequence ID" value="KAJ4459111.1"/>
    <property type="molecule type" value="Genomic_DNA"/>
</dbReference>
<dbReference type="Pfam" id="PF23571">
    <property type="entry name" value="GH3_M"/>
    <property type="match status" value="1"/>
</dbReference>
<keyword evidence="2" id="KW-1133">Transmembrane helix</keyword>
<evidence type="ECO:0000256" key="1">
    <source>
        <dbReference type="SAM" id="MobiDB-lite"/>
    </source>
</evidence>
<proteinExistence type="predicted"/>
<evidence type="ECO:0000313" key="6">
    <source>
        <dbReference type="Proteomes" id="UP001141327"/>
    </source>
</evidence>
<dbReference type="Pfam" id="PF03321">
    <property type="entry name" value="GH3"/>
    <property type="match status" value="1"/>
</dbReference>
<name>A0ABQ8UL01_9EUKA</name>
<accession>A0ABQ8UL01</accession>
<feature type="region of interest" description="Disordered" evidence="1">
    <location>
        <begin position="1066"/>
        <end position="1085"/>
    </location>
</feature>
<protein>
    <submittedName>
        <fullName evidence="5">GH3 auxin-responsive promoter-binding protein</fullName>
    </submittedName>
</protein>
<evidence type="ECO:0000256" key="2">
    <source>
        <dbReference type="SAM" id="Phobius"/>
    </source>
</evidence>
<dbReference type="InterPro" id="IPR055377">
    <property type="entry name" value="GH3_M"/>
</dbReference>
<organism evidence="5 6">
    <name type="scientific">Paratrimastix pyriformis</name>
    <dbReference type="NCBI Taxonomy" id="342808"/>
    <lineage>
        <taxon>Eukaryota</taxon>
        <taxon>Metamonada</taxon>
        <taxon>Preaxostyla</taxon>
        <taxon>Paratrimastigidae</taxon>
        <taxon>Paratrimastix</taxon>
    </lineage>
</organism>